<dbReference type="Pfam" id="PF03382">
    <property type="entry name" value="DUF285"/>
    <property type="match status" value="2"/>
</dbReference>
<dbReference type="Proteomes" id="UP000015348">
    <property type="component" value="Unassembled WGS sequence"/>
</dbReference>
<feature type="transmembrane region" description="Helical" evidence="1">
    <location>
        <begin position="384"/>
        <end position="409"/>
    </location>
</feature>
<name>S6G3V9_9MOLU</name>
<reference evidence="2 3" key="1">
    <citation type="journal article" date="2013" name="Genome Announc.">
        <title>Draft Genome Sequences of Mycoplasma auris and Mycoplasma yeatsii, Two Species of the Ear Canal of Caprinae.</title>
        <authorList>
            <person name="Dordet-Frisoni E."/>
            <person name="Baranowski E."/>
            <person name="Barre A."/>
            <person name="Blanchard A."/>
            <person name="Breton M."/>
            <person name="Couture C."/>
            <person name="Dupuy V."/>
            <person name="Gaurivaud P."/>
            <person name="Jacob D."/>
            <person name="Lemaitre C."/>
            <person name="Manso-Silvan L."/>
            <person name="Nikolski M."/>
            <person name="Nouvel L.X."/>
            <person name="Poumarat F."/>
            <person name="Sirand-Pugnet P."/>
            <person name="Thebault P."/>
            <person name="Theil S."/>
            <person name="Thiaucourt F."/>
            <person name="Citti C."/>
            <person name="Tardy F."/>
        </authorList>
    </citation>
    <scope>NUCLEOTIDE SEQUENCE [LARGE SCALE GENOMIC DNA]</scope>
    <source>
        <strain evidence="2 3">13926</strain>
    </source>
</reference>
<comment type="caution">
    <text evidence="2">The sequence shown here is derived from an EMBL/GenBank/DDBJ whole genome shotgun (WGS) entry which is preliminary data.</text>
</comment>
<keyword evidence="1" id="KW-0472">Membrane</keyword>
<evidence type="ECO:0000313" key="2">
    <source>
        <dbReference type="EMBL" id="EOA07207.1"/>
    </source>
</evidence>
<dbReference type="InterPro" id="IPR005046">
    <property type="entry name" value="DUF285"/>
</dbReference>
<sequence>MRRMFTGASKFNQDINTKKVTRENGTTYIAWDTSNVTNMNRMFALATDFNHPLDKWNTSQVTDMAIMFINASKFNQDINTKKVTREDGSTYIAWDTSNVVNMQSMFEDAVSFDQEIGNWDTSNVTNMNRMFNDAISFNQPLNSWNTSKVNNMEAMFEGATQFNQPLNSWNTSSVTDMSSMFSDAKNFNQDISRWNTSNVKEMEYMFEGADNFEQDISRLNVEQVEYFDFFADGNKVQIPNFPPFQPKKLQDILRHSLSISFPGRGSIREKYRFRNNIFHFFININIERNFRDNTTIIKPNISREGVAIELDDRIITNKDDQDYKWVIPDEKSSVGINFTYTENEKTYKAVVYISKFKDNKTFDQFFQETNFGDPTIDRTEKSNLATIIGSSVGTTVGIGSIIATTFSILKRRKR</sequence>
<dbReference type="InterPro" id="IPR011889">
    <property type="entry name" value="Liste_lipo_26"/>
</dbReference>
<evidence type="ECO:0008006" key="4">
    <source>
        <dbReference type="Google" id="ProtNLM"/>
    </source>
</evidence>
<proteinExistence type="predicted"/>
<dbReference type="eggNOG" id="COG3291">
    <property type="taxonomic scope" value="Bacteria"/>
</dbReference>
<dbReference type="OrthoDB" id="394708at2"/>
<accession>S6G3V9</accession>
<dbReference type="PATRIC" id="fig|1188240.3.peg.405"/>
<dbReference type="EMBL" id="AORK01000016">
    <property type="protein sequence ID" value="EOA07207.1"/>
    <property type="molecule type" value="Genomic_DNA"/>
</dbReference>
<dbReference type="NCBIfam" id="TIGR02167">
    <property type="entry name" value="Liste_lipo_26"/>
    <property type="match status" value="5"/>
</dbReference>
<gene>
    <name evidence="2" type="ORF">MYEA_3980</name>
</gene>
<organism evidence="2 3">
    <name type="scientific">Mycoplasma yeatsii 13926</name>
    <dbReference type="NCBI Taxonomy" id="1188240"/>
    <lineage>
        <taxon>Bacteria</taxon>
        <taxon>Bacillati</taxon>
        <taxon>Mycoplasmatota</taxon>
        <taxon>Mollicutes</taxon>
        <taxon>Mycoplasmataceae</taxon>
        <taxon>Mycoplasma</taxon>
    </lineage>
</organism>
<keyword evidence="1" id="KW-0812">Transmembrane</keyword>
<dbReference type="AlphaFoldDB" id="S6G3V9"/>
<dbReference type="RefSeq" id="WP_004428646.1">
    <property type="nucleotide sequence ID" value="NZ_AORK01000016.1"/>
</dbReference>
<evidence type="ECO:0000313" key="3">
    <source>
        <dbReference type="Proteomes" id="UP000015348"/>
    </source>
</evidence>
<protein>
    <recommendedName>
        <fullName evidence="4">PARCEL domain-containing protein</fullName>
    </recommendedName>
</protein>
<keyword evidence="1" id="KW-1133">Transmembrane helix</keyword>
<evidence type="ECO:0000256" key="1">
    <source>
        <dbReference type="SAM" id="Phobius"/>
    </source>
</evidence>